<dbReference type="KEGG" id="fra:Francci3_0272"/>
<sequence>MPVSTPRKPATGSCPTASPRSDSSFAYFRNDPHRARSVAAERRRDAHPYARPMLAACESRSAARGGDESTARAALDDMWDHLWNGPVMPGEVRIDEGQAVAQTAAILATLRDPASEKFAQRAVDAYLGSGRSANLGGSYNALARSYLHRAEPDPERATAATRSALEAVGDQRTSWVVGPAAKTWRTLDARWGTMPAVRELGEPVAAAQRPALTSGTNV</sequence>
<accession>Q2JGD3</accession>
<protein>
    <submittedName>
        <fullName evidence="2">Uncharacterized protein</fullName>
    </submittedName>
</protein>
<feature type="region of interest" description="Disordered" evidence="1">
    <location>
        <begin position="1"/>
        <end position="30"/>
    </location>
</feature>
<name>Q2JGD3_FRACC</name>
<dbReference type="PhylomeDB" id="Q2JGD3"/>
<evidence type="ECO:0000313" key="2">
    <source>
        <dbReference type="EMBL" id="ABD09659.1"/>
    </source>
</evidence>
<gene>
    <name evidence="2" type="ordered locus">Francci3_0272</name>
</gene>
<proteinExistence type="predicted"/>
<dbReference type="AlphaFoldDB" id="Q2JGD3"/>
<feature type="compositionally biased region" description="Polar residues" evidence="1">
    <location>
        <begin position="13"/>
        <end position="24"/>
    </location>
</feature>
<dbReference type="EMBL" id="CP000249">
    <property type="protein sequence ID" value="ABD09659.1"/>
    <property type="molecule type" value="Genomic_DNA"/>
</dbReference>
<keyword evidence="3" id="KW-1185">Reference proteome</keyword>
<dbReference type="Proteomes" id="UP000001937">
    <property type="component" value="Chromosome"/>
</dbReference>
<organism evidence="2 3">
    <name type="scientific">Frankia casuarinae (strain DSM 45818 / CECT 9043 / HFP020203 / CcI3)</name>
    <dbReference type="NCBI Taxonomy" id="106370"/>
    <lineage>
        <taxon>Bacteria</taxon>
        <taxon>Bacillati</taxon>
        <taxon>Actinomycetota</taxon>
        <taxon>Actinomycetes</taxon>
        <taxon>Frankiales</taxon>
        <taxon>Frankiaceae</taxon>
        <taxon>Frankia</taxon>
    </lineage>
</organism>
<reference evidence="2 3" key="1">
    <citation type="journal article" date="2007" name="Genome Res.">
        <title>Genome characteristics of facultatively symbiotic Frankia sp. strains reflect host range and host plant biogeography.</title>
        <authorList>
            <person name="Normand P."/>
            <person name="Lapierre P."/>
            <person name="Tisa L.S."/>
            <person name="Gogarten J.P."/>
            <person name="Alloisio N."/>
            <person name="Bagnarol E."/>
            <person name="Bassi C.A."/>
            <person name="Berry A.M."/>
            <person name="Bickhart D.M."/>
            <person name="Choisne N."/>
            <person name="Couloux A."/>
            <person name="Cournoyer B."/>
            <person name="Cruveiller S."/>
            <person name="Daubin V."/>
            <person name="Demange N."/>
            <person name="Francino M.P."/>
            <person name="Goltsman E."/>
            <person name="Huang Y."/>
            <person name="Kopp O.R."/>
            <person name="Labarre L."/>
            <person name="Lapidus A."/>
            <person name="Lavire C."/>
            <person name="Marechal J."/>
            <person name="Martinez M."/>
            <person name="Mastronunzio J.E."/>
            <person name="Mullin B.C."/>
            <person name="Niemann J."/>
            <person name="Pujic P."/>
            <person name="Rawnsley T."/>
            <person name="Rouy Z."/>
            <person name="Schenowitz C."/>
            <person name="Sellstedt A."/>
            <person name="Tavares F."/>
            <person name="Tomkins J.P."/>
            <person name="Vallenet D."/>
            <person name="Valverde C."/>
            <person name="Wall L.G."/>
            <person name="Wang Y."/>
            <person name="Medigue C."/>
            <person name="Benson D.R."/>
        </authorList>
    </citation>
    <scope>NUCLEOTIDE SEQUENCE [LARGE SCALE GENOMIC DNA]</scope>
    <source>
        <strain evidence="3">DSM 45818 / CECT 9043 / CcI3</strain>
    </source>
</reference>
<evidence type="ECO:0000313" key="3">
    <source>
        <dbReference type="Proteomes" id="UP000001937"/>
    </source>
</evidence>
<dbReference type="HOGENOM" id="CLU_1265401_0_0_11"/>
<evidence type="ECO:0000256" key="1">
    <source>
        <dbReference type="SAM" id="MobiDB-lite"/>
    </source>
</evidence>